<accession>A0A6A3ZG62</accession>
<evidence type="ECO:0000256" key="1">
    <source>
        <dbReference type="SAM" id="MobiDB-lite"/>
    </source>
</evidence>
<dbReference type="EMBL" id="QXGA01000468">
    <property type="protein sequence ID" value="KAE9145473.1"/>
    <property type="molecule type" value="Genomic_DNA"/>
</dbReference>
<evidence type="ECO:0000313" key="11">
    <source>
        <dbReference type="EMBL" id="KAE9342261.1"/>
    </source>
</evidence>
<dbReference type="Proteomes" id="UP000486351">
    <property type="component" value="Unassembled WGS sequence"/>
</dbReference>
<evidence type="ECO:0000313" key="19">
    <source>
        <dbReference type="Proteomes" id="UP000476176"/>
    </source>
</evidence>
<dbReference type="EMBL" id="QXGC01000479">
    <property type="protein sequence ID" value="KAE9233492.1"/>
    <property type="molecule type" value="Genomic_DNA"/>
</dbReference>
<dbReference type="Proteomes" id="UP000429523">
    <property type="component" value="Unassembled WGS sequence"/>
</dbReference>
<dbReference type="EMBL" id="QXGB01000475">
    <property type="protein sequence ID" value="KAE9213595.1"/>
    <property type="molecule type" value="Genomic_DNA"/>
</dbReference>
<dbReference type="EMBL" id="QXFZ01000505">
    <property type="protein sequence ID" value="KAE9113855.1"/>
    <property type="molecule type" value="Genomic_DNA"/>
</dbReference>
<protein>
    <submittedName>
        <fullName evidence="9">Uncharacterized protein</fullName>
    </submittedName>
</protein>
<evidence type="ECO:0000313" key="15">
    <source>
        <dbReference type="Proteomes" id="UP000440367"/>
    </source>
</evidence>
<evidence type="ECO:0000313" key="16">
    <source>
        <dbReference type="Proteomes" id="UP000440732"/>
    </source>
</evidence>
<comment type="caution">
    <text evidence="9">The sequence shown here is derived from an EMBL/GenBank/DDBJ whole genome shotgun (WGS) entry which is preliminary data.</text>
</comment>
<dbReference type="Proteomes" id="UP000488956">
    <property type="component" value="Unassembled WGS sequence"/>
</dbReference>
<evidence type="ECO:0000313" key="14">
    <source>
        <dbReference type="Proteomes" id="UP000437068"/>
    </source>
</evidence>
<dbReference type="Proteomes" id="UP000433483">
    <property type="component" value="Unassembled WGS sequence"/>
</dbReference>
<feature type="region of interest" description="Disordered" evidence="1">
    <location>
        <begin position="83"/>
        <end position="113"/>
    </location>
</feature>
<dbReference type="EMBL" id="QXFW01000499">
    <property type="protein sequence ID" value="KAE9010428.1"/>
    <property type="molecule type" value="Genomic_DNA"/>
</dbReference>
<evidence type="ECO:0000313" key="18">
    <source>
        <dbReference type="Proteomes" id="UP000460718"/>
    </source>
</evidence>
<dbReference type="AlphaFoldDB" id="A0A6A3ZG62"/>
<evidence type="ECO:0000313" key="21">
    <source>
        <dbReference type="Proteomes" id="UP000488956"/>
    </source>
</evidence>
<dbReference type="Proteomes" id="UP000440367">
    <property type="component" value="Unassembled WGS sequence"/>
</dbReference>
<evidence type="ECO:0000313" key="4">
    <source>
        <dbReference type="EMBL" id="KAE9113855.1"/>
    </source>
</evidence>
<evidence type="ECO:0000313" key="5">
    <source>
        <dbReference type="EMBL" id="KAE9117724.1"/>
    </source>
</evidence>
<dbReference type="EMBL" id="QXFX01000386">
    <property type="protein sequence ID" value="KAE9117724.1"/>
    <property type="molecule type" value="Genomic_DNA"/>
</dbReference>
<reference evidence="12 13" key="1">
    <citation type="submission" date="2018-08" db="EMBL/GenBank/DDBJ databases">
        <title>Genomic investigation of the strawberry pathogen Phytophthora fragariae indicates pathogenicity is determined by transcriptional variation in three key races.</title>
        <authorList>
            <person name="Adams T.M."/>
            <person name="Armitage A.D."/>
            <person name="Sobczyk M.K."/>
            <person name="Bates H.J."/>
            <person name="Dunwell J.M."/>
            <person name="Nellist C.F."/>
            <person name="Harrison R.J."/>
        </authorList>
    </citation>
    <scope>NUCLEOTIDE SEQUENCE [LARGE SCALE GENOMIC DNA]</scope>
    <source>
        <strain evidence="10 14">A4</strain>
        <strain evidence="9 15">BC-1</strain>
        <strain evidence="8 19">BC-23</strain>
        <strain evidence="7 13">NOV-27</strain>
        <strain evidence="6 16">NOV-5</strain>
        <strain evidence="4 17">NOV-71</strain>
        <strain evidence="11 20">NOV-77</strain>
        <strain evidence="2 12">NOV-9</strain>
        <strain evidence="5 21">ONT-3</strain>
        <strain evidence="3 18">SCRP245</strain>
    </source>
</reference>
<sequence length="113" mass="12987">MSLVDDADPLMEPNSGFVCQVAIRHYADELRRIVAIPLEDVRVRHINQAEYMMGYYHQLPVNMVPPDFNAFWTLMSQRGDATKCVDKRSNRNTESRGRSRSSALRSRWGSVSL</sequence>
<evidence type="ECO:0000313" key="20">
    <source>
        <dbReference type="Proteomes" id="UP000486351"/>
    </source>
</evidence>
<evidence type="ECO:0000313" key="10">
    <source>
        <dbReference type="EMBL" id="KAE9311640.1"/>
    </source>
</evidence>
<evidence type="ECO:0000313" key="13">
    <source>
        <dbReference type="Proteomes" id="UP000433483"/>
    </source>
</evidence>
<evidence type="ECO:0000313" key="7">
    <source>
        <dbReference type="EMBL" id="KAE9213595.1"/>
    </source>
</evidence>
<evidence type="ECO:0000313" key="17">
    <source>
        <dbReference type="Proteomes" id="UP000441208"/>
    </source>
</evidence>
<evidence type="ECO:0000313" key="6">
    <source>
        <dbReference type="EMBL" id="KAE9145473.1"/>
    </source>
</evidence>
<dbReference type="Proteomes" id="UP000440732">
    <property type="component" value="Unassembled WGS sequence"/>
</dbReference>
<evidence type="ECO:0000313" key="2">
    <source>
        <dbReference type="EMBL" id="KAE8937993.1"/>
    </source>
</evidence>
<dbReference type="Proteomes" id="UP000437068">
    <property type="component" value="Unassembled WGS sequence"/>
</dbReference>
<proteinExistence type="predicted"/>
<dbReference type="EMBL" id="QXGE01000467">
    <property type="protein sequence ID" value="KAE9311640.1"/>
    <property type="molecule type" value="Genomic_DNA"/>
</dbReference>
<dbReference type="Proteomes" id="UP000476176">
    <property type="component" value="Unassembled WGS sequence"/>
</dbReference>
<evidence type="ECO:0000313" key="3">
    <source>
        <dbReference type="EMBL" id="KAE9010428.1"/>
    </source>
</evidence>
<evidence type="ECO:0000313" key="9">
    <source>
        <dbReference type="EMBL" id="KAE9234874.1"/>
    </source>
</evidence>
<dbReference type="EMBL" id="QXGF01000594">
    <property type="protein sequence ID" value="KAE8937993.1"/>
    <property type="molecule type" value="Genomic_DNA"/>
</dbReference>
<dbReference type="EMBL" id="QXFY01000511">
    <property type="protein sequence ID" value="KAE9342261.1"/>
    <property type="molecule type" value="Genomic_DNA"/>
</dbReference>
<dbReference type="OrthoDB" id="10272196at2759"/>
<evidence type="ECO:0000313" key="8">
    <source>
        <dbReference type="EMBL" id="KAE9233492.1"/>
    </source>
</evidence>
<feature type="compositionally biased region" description="Basic and acidic residues" evidence="1">
    <location>
        <begin position="83"/>
        <end position="97"/>
    </location>
</feature>
<evidence type="ECO:0000313" key="12">
    <source>
        <dbReference type="Proteomes" id="UP000429523"/>
    </source>
</evidence>
<dbReference type="Proteomes" id="UP000441208">
    <property type="component" value="Unassembled WGS sequence"/>
</dbReference>
<gene>
    <name evidence="10" type="ORF">PF001_g9625</name>
    <name evidence="9" type="ORF">PF002_g11678</name>
    <name evidence="8" type="ORF">PF004_g9649</name>
    <name evidence="7" type="ORF">PF005_g10144</name>
    <name evidence="6" type="ORF">PF006_g9667</name>
    <name evidence="4" type="ORF">PF007_g10595</name>
    <name evidence="11" type="ORF">PF008_g10239</name>
    <name evidence="2" type="ORF">PF009_g12114</name>
    <name evidence="5" type="ORF">PF010_g8502</name>
    <name evidence="3" type="ORF">PF011_g9831</name>
</gene>
<organism evidence="9 15">
    <name type="scientific">Phytophthora fragariae</name>
    <dbReference type="NCBI Taxonomy" id="53985"/>
    <lineage>
        <taxon>Eukaryota</taxon>
        <taxon>Sar</taxon>
        <taxon>Stramenopiles</taxon>
        <taxon>Oomycota</taxon>
        <taxon>Peronosporomycetes</taxon>
        <taxon>Peronosporales</taxon>
        <taxon>Peronosporaceae</taxon>
        <taxon>Phytophthora</taxon>
    </lineage>
</organism>
<name>A0A6A3ZG62_9STRA</name>
<keyword evidence="13" id="KW-1185">Reference proteome</keyword>
<dbReference type="EMBL" id="QXGD01000541">
    <property type="protein sequence ID" value="KAE9234874.1"/>
    <property type="molecule type" value="Genomic_DNA"/>
</dbReference>
<dbReference type="Proteomes" id="UP000460718">
    <property type="component" value="Unassembled WGS sequence"/>
</dbReference>